<dbReference type="Pfam" id="PF00036">
    <property type="entry name" value="EF-hand_1"/>
    <property type="match status" value="1"/>
</dbReference>
<feature type="domain" description="EF-hand" evidence="7">
    <location>
        <begin position="170"/>
        <end position="205"/>
    </location>
</feature>
<dbReference type="PANTHER" id="PTHR23055:SF178">
    <property type="entry name" value="NEUROCALCIN HOMOLOG"/>
    <property type="match status" value="1"/>
</dbReference>
<evidence type="ECO:0000256" key="4">
    <source>
        <dbReference type="ARBA" id="ARBA00022737"/>
    </source>
</evidence>
<evidence type="ECO:0000256" key="3">
    <source>
        <dbReference type="ARBA" id="ARBA00022723"/>
    </source>
</evidence>
<dbReference type="Gene3D" id="1.10.238.10">
    <property type="entry name" value="EF-hand"/>
    <property type="match status" value="1"/>
</dbReference>
<dbReference type="PROSITE" id="PS00018">
    <property type="entry name" value="EF_HAND_1"/>
    <property type="match status" value="3"/>
</dbReference>
<dbReference type="InterPro" id="IPR011992">
    <property type="entry name" value="EF-hand-dom_pair"/>
</dbReference>
<proteinExistence type="inferred from homology"/>
<dbReference type="InterPro" id="IPR002048">
    <property type="entry name" value="EF_hand_dom"/>
</dbReference>
<dbReference type="SMART" id="SM00054">
    <property type="entry name" value="EFh"/>
    <property type="match status" value="3"/>
</dbReference>
<feature type="domain" description="EF-hand" evidence="7">
    <location>
        <begin position="126"/>
        <end position="161"/>
    </location>
</feature>
<dbReference type="CDD" id="cd00051">
    <property type="entry name" value="EFh"/>
    <property type="match status" value="2"/>
</dbReference>
<organism evidence="8 9">
    <name type="scientific">Brachionus calyciflorus</name>
    <dbReference type="NCBI Taxonomy" id="104777"/>
    <lineage>
        <taxon>Eukaryota</taxon>
        <taxon>Metazoa</taxon>
        <taxon>Spiralia</taxon>
        <taxon>Gnathifera</taxon>
        <taxon>Rotifera</taxon>
        <taxon>Eurotatoria</taxon>
        <taxon>Monogononta</taxon>
        <taxon>Pseudotrocha</taxon>
        <taxon>Ploima</taxon>
        <taxon>Brachionidae</taxon>
        <taxon>Brachionus</taxon>
    </lineage>
</organism>
<accession>A0A813N628</accession>
<dbReference type="Pfam" id="PF13499">
    <property type="entry name" value="EF-hand_7"/>
    <property type="match status" value="1"/>
</dbReference>
<keyword evidence="2" id="KW-0519">Myristate</keyword>
<dbReference type="OrthoDB" id="114727at2759"/>
<reference evidence="8" key="1">
    <citation type="submission" date="2021-02" db="EMBL/GenBank/DDBJ databases">
        <authorList>
            <person name="Nowell W R."/>
        </authorList>
    </citation>
    <scope>NUCLEOTIDE SEQUENCE</scope>
    <source>
        <strain evidence="8">Ploen Becks lab</strain>
    </source>
</reference>
<evidence type="ECO:0000259" key="7">
    <source>
        <dbReference type="PROSITE" id="PS50222"/>
    </source>
</evidence>
<keyword evidence="5" id="KW-0106">Calcium</keyword>
<keyword evidence="4" id="KW-0677">Repeat</keyword>
<evidence type="ECO:0000256" key="2">
    <source>
        <dbReference type="ARBA" id="ARBA00022707"/>
    </source>
</evidence>
<evidence type="ECO:0000256" key="1">
    <source>
        <dbReference type="ARBA" id="ARBA00006049"/>
    </source>
</evidence>
<dbReference type="SUPFAM" id="SSF47473">
    <property type="entry name" value="EF-hand"/>
    <property type="match status" value="1"/>
</dbReference>
<comment type="caution">
    <text evidence="8">The sequence shown here is derived from an EMBL/GenBank/DDBJ whole genome shotgun (WGS) entry which is preliminary data.</text>
</comment>
<dbReference type="InterPro" id="IPR028846">
    <property type="entry name" value="Recoverin"/>
</dbReference>
<evidence type="ECO:0000256" key="6">
    <source>
        <dbReference type="ARBA" id="ARBA00023288"/>
    </source>
</evidence>
<dbReference type="PANTHER" id="PTHR23055">
    <property type="entry name" value="CALCIUM BINDING PROTEINS"/>
    <property type="match status" value="1"/>
</dbReference>
<dbReference type="EMBL" id="CAJNOC010000244">
    <property type="protein sequence ID" value="CAF0732390.1"/>
    <property type="molecule type" value="Genomic_DNA"/>
</dbReference>
<dbReference type="PROSITE" id="PS50222">
    <property type="entry name" value="EF_HAND_2"/>
    <property type="match status" value="3"/>
</dbReference>
<dbReference type="AlphaFoldDB" id="A0A813N628"/>
<evidence type="ECO:0000313" key="9">
    <source>
        <dbReference type="Proteomes" id="UP000663879"/>
    </source>
</evidence>
<protein>
    <recommendedName>
        <fullName evidence="7">EF-hand domain-containing protein</fullName>
    </recommendedName>
</protein>
<comment type="similarity">
    <text evidence="1">Belongs to the recoverin family.</text>
</comment>
<sequence length="213" mass="24411">MGSTETKLFDNPKPCTTVAKKVYNSLPRRSKPIPKNLDTIKKLLSVQSGLSEEIITDICIKFLEKNPNGKMTKNEFIDLYCNLRPEPYNKLAPITEIIFNCFDRDKNGFIDLEEFIIAYAITTRGTIREKLSYAFDMYDSDGNGFLSYEEVRNVIEAMLLLLDSENKKPHVMKITQECMSFLDTSKDGKISKDEFINGLSKNYALRSIMTPFN</sequence>
<keyword evidence="6" id="KW-0449">Lipoprotein</keyword>
<name>A0A813N628_9BILA</name>
<feature type="domain" description="EF-hand" evidence="7">
    <location>
        <begin position="90"/>
        <end position="125"/>
    </location>
</feature>
<evidence type="ECO:0000256" key="5">
    <source>
        <dbReference type="ARBA" id="ARBA00022837"/>
    </source>
</evidence>
<evidence type="ECO:0000313" key="8">
    <source>
        <dbReference type="EMBL" id="CAF0732390.1"/>
    </source>
</evidence>
<dbReference type="GO" id="GO:0005509">
    <property type="term" value="F:calcium ion binding"/>
    <property type="evidence" value="ECO:0007669"/>
    <property type="project" value="InterPro"/>
</dbReference>
<dbReference type="InterPro" id="IPR018247">
    <property type="entry name" value="EF_Hand_1_Ca_BS"/>
</dbReference>
<keyword evidence="3" id="KW-0479">Metal-binding</keyword>
<gene>
    <name evidence="8" type="ORF">OXX778_LOCUS2920</name>
</gene>
<keyword evidence="9" id="KW-1185">Reference proteome</keyword>
<dbReference type="Proteomes" id="UP000663879">
    <property type="component" value="Unassembled WGS sequence"/>
</dbReference>